<evidence type="ECO:0000313" key="3">
    <source>
        <dbReference type="Proteomes" id="UP001222325"/>
    </source>
</evidence>
<keyword evidence="3" id="KW-1185">Reference proteome</keyword>
<sequence>MSDPTMCRAKDIDGNQCICMRCPETELIDNKVLCKSCGHIETAHPESKPSLGGLIRGFRDAGKLGTASSSATTIKATKEEAAAETSAGLKKKRKSDTDTEPPPPSKKNKAIKGNDTDVKFKYGKLVLITGGIQDGALVQSALPRPEVAEDMRAAGLIVLSTPNKPLVLSPSWNNGRLNREIERVVPKAIRWLKAQPYQGDPTDDPEIKKQLWLAVIKHRTSITLARDPLPTGVELVHHCKTKGTSGADRVLYIASKIKIPSKRYMDWDASDSEPESEELGSDIETIDSEDISMSPRRHAPKKSKGKSKQDDTVRVKHEKEETETDMRKAAKMRTRLSTGTIKYKPLFIPESSDGPEAEPIGGSSKSTDEDIVVISDDEGFPPPAPTLVPTPPLSLIASAWKSPLHIRHPTLSPEPEPRSPDNTDPPTFFDDFDFSPPNYTGMINSNAPVASSSSSATASSSSLSASTSTSSLTLPNIMPSPLATVVADPGGELWSTTVSGAVAPLMGGPAPRRRFKKMGSGRDGRDPWV</sequence>
<name>A0AAD6TWJ6_9AGAR</name>
<feature type="region of interest" description="Disordered" evidence="1">
    <location>
        <begin position="501"/>
        <end position="529"/>
    </location>
</feature>
<dbReference type="Proteomes" id="UP001222325">
    <property type="component" value="Unassembled WGS sequence"/>
</dbReference>
<feature type="compositionally biased region" description="Low complexity" evidence="1">
    <location>
        <begin position="66"/>
        <end position="75"/>
    </location>
</feature>
<feature type="compositionally biased region" description="Basic and acidic residues" evidence="1">
    <location>
        <begin position="520"/>
        <end position="529"/>
    </location>
</feature>
<dbReference type="EMBL" id="JARJCN010000047">
    <property type="protein sequence ID" value="KAJ7082080.1"/>
    <property type="molecule type" value="Genomic_DNA"/>
</dbReference>
<accession>A0AAD6TWJ6</accession>
<feature type="compositionally biased region" description="Basic residues" evidence="1">
    <location>
        <begin position="295"/>
        <end position="306"/>
    </location>
</feature>
<feature type="region of interest" description="Disordered" evidence="1">
    <location>
        <begin position="66"/>
        <end position="113"/>
    </location>
</feature>
<feature type="compositionally biased region" description="Basic and acidic residues" evidence="1">
    <location>
        <begin position="307"/>
        <end position="328"/>
    </location>
</feature>
<feature type="compositionally biased region" description="Low complexity" evidence="1">
    <location>
        <begin position="422"/>
        <end position="438"/>
    </location>
</feature>
<comment type="caution">
    <text evidence="2">The sequence shown here is derived from an EMBL/GenBank/DDBJ whole genome shotgun (WGS) entry which is preliminary data.</text>
</comment>
<feature type="compositionally biased region" description="Low complexity" evidence="1">
    <location>
        <begin position="450"/>
        <end position="474"/>
    </location>
</feature>
<feature type="compositionally biased region" description="Acidic residues" evidence="1">
    <location>
        <begin position="268"/>
        <end position="290"/>
    </location>
</feature>
<dbReference type="AlphaFoldDB" id="A0AAD6TWJ6"/>
<organism evidence="2 3">
    <name type="scientific">Mycena belliarum</name>
    <dbReference type="NCBI Taxonomy" id="1033014"/>
    <lineage>
        <taxon>Eukaryota</taxon>
        <taxon>Fungi</taxon>
        <taxon>Dikarya</taxon>
        <taxon>Basidiomycota</taxon>
        <taxon>Agaricomycotina</taxon>
        <taxon>Agaricomycetes</taxon>
        <taxon>Agaricomycetidae</taxon>
        <taxon>Agaricales</taxon>
        <taxon>Marasmiineae</taxon>
        <taxon>Mycenaceae</taxon>
        <taxon>Mycena</taxon>
    </lineage>
</organism>
<feature type="region of interest" description="Disordered" evidence="1">
    <location>
        <begin position="266"/>
        <end position="329"/>
    </location>
</feature>
<gene>
    <name evidence="2" type="ORF">B0H15DRAFT_803445</name>
</gene>
<proteinExistence type="predicted"/>
<feature type="region of interest" description="Disordered" evidence="1">
    <location>
        <begin position="406"/>
        <end position="477"/>
    </location>
</feature>
<protein>
    <submittedName>
        <fullName evidence="2">Uncharacterized protein</fullName>
    </submittedName>
</protein>
<evidence type="ECO:0000313" key="2">
    <source>
        <dbReference type="EMBL" id="KAJ7082080.1"/>
    </source>
</evidence>
<reference evidence="2" key="1">
    <citation type="submission" date="2023-03" db="EMBL/GenBank/DDBJ databases">
        <title>Massive genome expansion in bonnet fungi (Mycena s.s.) driven by repeated elements and novel gene families across ecological guilds.</title>
        <authorList>
            <consortium name="Lawrence Berkeley National Laboratory"/>
            <person name="Harder C.B."/>
            <person name="Miyauchi S."/>
            <person name="Viragh M."/>
            <person name="Kuo A."/>
            <person name="Thoen E."/>
            <person name="Andreopoulos B."/>
            <person name="Lu D."/>
            <person name="Skrede I."/>
            <person name="Drula E."/>
            <person name="Henrissat B."/>
            <person name="Morin E."/>
            <person name="Kohler A."/>
            <person name="Barry K."/>
            <person name="LaButti K."/>
            <person name="Morin E."/>
            <person name="Salamov A."/>
            <person name="Lipzen A."/>
            <person name="Mereny Z."/>
            <person name="Hegedus B."/>
            <person name="Baldrian P."/>
            <person name="Stursova M."/>
            <person name="Weitz H."/>
            <person name="Taylor A."/>
            <person name="Grigoriev I.V."/>
            <person name="Nagy L.G."/>
            <person name="Martin F."/>
            <person name="Kauserud H."/>
        </authorList>
    </citation>
    <scope>NUCLEOTIDE SEQUENCE</scope>
    <source>
        <strain evidence="2">CBHHK173m</strain>
    </source>
</reference>
<evidence type="ECO:0000256" key="1">
    <source>
        <dbReference type="SAM" id="MobiDB-lite"/>
    </source>
</evidence>
<feature type="region of interest" description="Disordered" evidence="1">
    <location>
        <begin position="345"/>
        <end position="367"/>
    </location>
</feature>